<accession>A0A7S4T873</accession>
<proteinExistence type="predicted"/>
<dbReference type="InterPro" id="IPR002059">
    <property type="entry name" value="CSP_DNA-bd"/>
</dbReference>
<gene>
    <name evidence="2" type="ORF">AMON00008_LOCUS64618</name>
</gene>
<dbReference type="SUPFAM" id="SSF50249">
    <property type="entry name" value="Nucleic acid-binding proteins"/>
    <property type="match status" value="1"/>
</dbReference>
<dbReference type="AlphaFoldDB" id="A0A7S4T873"/>
<dbReference type="PROSITE" id="PS51857">
    <property type="entry name" value="CSD_2"/>
    <property type="match status" value="1"/>
</dbReference>
<organism evidence="2">
    <name type="scientific">Alexandrium monilatum</name>
    <dbReference type="NCBI Taxonomy" id="311494"/>
    <lineage>
        <taxon>Eukaryota</taxon>
        <taxon>Sar</taxon>
        <taxon>Alveolata</taxon>
        <taxon>Dinophyceae</taxon>
        <taxon>Gonyaulacales</taxon>
        <taxon>Pyrocystaceae</taxon>
        <taxon>Alexandrium</taxon>
    </lineage>
</organism>
<name>A0A7S4T873_9DINO</name>
<dbReference type="Gene3D" id="2.40.50.140">
    <property type="entry name" value="Nucleic acid-binding proteins"/>
    <property type="match status" value="1"/>
</dbReference>
<feature type="domain" description="CSD" evidence="1">
    <location>
        <begin position="20"/>
        <end position="86"/>
    </location>
</feature>
<dbReference type="GO" id="GO:0003676">
    <property type="term" value="F:nucleic acid binding"/>
    <property type="evidence" value="ECO:0007669"/>
    <property type="project" value="InterPro"/>
</dbReference>
<protein>
    <recommendedName>
        <fullName evidence="1">CSD domain-containing protein</fullName>
    </recommendedName>
</protein>
<evidence type="ECO:0000313" key="2">
    <source>
        <dbReference type="EMBL" id="CAE4668831.1"/>
    </source>
</evidence>
<dbReference type="EMBL" id="HBNR01090063">
    <property type="protein sequence ID" value="CAE4668831.1"/>
    <property type="molecule type" value="Transcribed_RNA"/>
</dbReference>
<dbReference type="InterPro" id="IPR012340">
    <property type="entry name" value="NA-bd_OB-fold"/>
</dbReference>
<sequence>MAQAIFAEAPLSPEGPQRMACRGRVRWFDEERVFGVIYAAPDIYVHISDVVDRQLQAGDYAAYERCVSTNGRPVLERRPAARASMARREAGARAVAAVFWTPLAPVASTVAAVKGGGDEFAHVALVPPVVRMGASTDELAHTADALTSNGDRVELSPRLLDELGAAEQP</sequence>
<evidence type="ECO:0000259" key="1">
    <source>
        <dbReference type="PROSITE" id="PS51857"/>
    </source>
</evidence>
<reference evidence="2" key="1">
    <citation type="submission" date="2021-01" db="EMBL/GenBank/DDBJ databases">
        <authorList>
            <person name="Corre E."/>
            <person name="Pelletier E."/>
            <person name="Niang G."/>
            <person name="Scheremetjew M."/>
            <person name="Finn R."/>
            <person name="Kale V."/>
            <person name="Holt S."/>
            <person name="Cochrane G."/>
            <person name="Meng A."/>
            <person name="Brown T."/>
            <person name="Cohen L."/>
        </authorList>
    </citation>
    <scope>NUCLEOTIDE SEQUENCE</scope>
    <source>
        <strain evidence="2">CCMP3105</strain>
    </source>
</reference>